<accession>A0A9W8FYE2</accession>
<name>A0A9W8FYE2_9FUNG</name>
<evidence type="ECO:0000313" key="2">
    <source>
        <dbReference type="Proteomes" id="UP001151518"/>
    </source>
</evidence>
<gene>
    <name evidence="1" type="ORF">GGI25_005566</name>
</gene>
<dbReference type="PANTHER" id="PTHR31094">
    <property type="entry name" value="RIKEN CDNA 2310061I04 GENE"/>
    <property type="match status" value="1"/>
</dbReference>
<proteinExistence type="predicted"/>
<sequence length="298" mass="33398">MSLYRILPTLVSRNAGGRALRAPRSLKPLCQCKLAKRSFTTCGAIRKDKDPKDEVDNEWNRSIEEAIERAKREVEKQKPNQPDNKKDENDFMTNLGQVMIQLPKQLEGFFELGLSGGIYTESVKFVERAHSGMQLSGKSQYLGVAKVLRIAMNAYFAHPSLTIVSLRQVAVSSPESNADEANDSKSYDVFVRWVFEGIPRHTEIIGGHGSRYEGEFRYHIDRKSGLVALHEVTAIHPAPPTKFLATTGLARWAGWAAPKGSLSLAKAKPSHVSCIVPAFACQRIRRDRKQDEWNKKGH</sequence>
<comment type="caution">
    <text evidence="1">The sequence shown here is derived from an EMBL/GenBank/DDBJ whole genome shotgun (WGS) entry which is preliminary data.</text>
</comment>
<dbReference type="OrthoDB" id="1099063at2759"/>
<evidence type="ECO:0000313" key="1">
    <source>
        <dbReference type="EMBL" id="KAJ2671201.1"/>
    </source>
</evidence>
<dbReference type="InterPro" id="IPR018790">
    <property type="entry name" value="DUF2358"/>
</dbReference>
<protein>
    <submittedName>
        <fullName evidence="1">Uncharacterized protein</fullName>
    </submittedName>
</protein>
<dbReference type="EMBL" id="JANBTW010000107">
    <property type="protein sequence ID" value="KAJ2671201.1"/>
    <property type="molecule type" value="Genomic_DNA"/>
</dbReference>
<dbReference type="Proteomes" id="UP001151518">
    <property type="component" value="Unassembled WGS sequence"/>
</dbReference>
<reference evidence="1" key="1">
    <citation type="submission" date="2022-07" db="EMBL/GenBank/DDBJ databases">
        <title>Phylogenomic reconstructions and comparative analyses of Kickxellomycotina fungi.</title>
        <authorList>
            <person name="Reynolds N.K."/>
            <person name="Stajich J.E."/>
            <person name="Barry K."/>
            <person name="Grigoriev I.V."/>
            <person name="Crous P."/>
            <person name="Smith M.E."/>
        </authorList>
    </citation>
    <scope>NUCLEOTIDE SEQUENCE</scope>
    <source>
        <strain evidence="1">NRRL 3115</strain>
    </source>
</reference>
<dbReference type="PANTHER" id="PTHR31094:SF2">
    <property type="entry name" value="RIKEN CDNA 2310061I04 GENE"/>
    <property type="match status" value="1"/>
</dbReference>
<dbReference type="AlphaFoldDB" id="A0A9W8FYE2"/>
<organism evidence="1 2">
    <name type="scientific">Coemansia spiralis</name>
    <dbReference type="NCBI Taxonomy" id="417178"/>
    <lineage>
        <taxon>Eukaryota</taxon>
        <taxon>Fungi</taxon>
        <taxon>Fungi incertae sedis</taxon>
        <taxon>Zoopagomycota</taxon>
        <taxon>Kickxellomycotina</taxon>
        <taxon>Kickxellomycetes</taxon>
        <taxon>Kickxellales</taxon>
        <taxon>Kickxellaceae</taxon>
        <taxon>Coemansia</taxon>
    </lineage>
</organism>